<accession>A0A9W3CWL9</accession>
<dbReference type="PANTHER" id="PTHR10492:SF101">
    <property type="entry name" value="ATP-DEPENDENT DNA HELICASE"/>
    <property type="match status" value="1"/>
</dbReference>
<reference evidence="5" key="1">
    <citation type="journal article" date="2019" name="Database">
        <title>The radish genome database (RadishGD): an integrated information resource for radish genomics.</title>
        <authorList>
            <person name="Yu H.J."/>
            <person name="Baek S."/>
            <person name="Lee Y.J."/>
            <person name="Cho A."/>
            <person name="Mun J.H."/>
        </authorList>
    </citation>
    <scope>NUCLEOTIDE SEQUENCE [LARGE SCALE GENOMIC DNA]</scope>
    <source>
        <strain evidence="5">cv. WK10039</strain>
    </source>
</reference>
<evidence type="ECO:0000313" key="7">
    <source>
        <dbReference type="RefSeq" id="XP_056862905.1"/>
    </source>
</evidence>
<dbReference type="InterPro" id="IPR027417">
    <property type="entry name" value="P-loop_NTPase"/>
</dbReference>
<dbReference type="PANTHER" id="PTHR10492">
    <property type="match status" value="1"/>
</dbReference>
<gene>
    <name evidence="6" type="primary">LOC130505289</name>
    <name evidence="7" type="synonym">LOC108836073</name>
</gene>
<evidence type="ECO:0000313" key="5">
    <source>
        <dbReference type="Proteomes" id="UP000504610"/>
    </source>
</evidence>
<dbReference type="OrthoDB" id="1063033at2759"/>
<comment type="catalytic activity">
    <reaction evidence="1">
        <text>ATP + H2O = ADP + phosphate + H(+)</text>
        <dbReference type="Rhea" id="RHEA:13065"/>
        <dbReference type="ChEBI" id="CHEBI:15377"/>
        <dbReference type="ChEBI" id="CHEBI:15378"/>
        <dbReference type="ChEBI" id="CHEBI:30616"/>
        <dbReference type="ChEBI" id="CHEBI:43474"/>
        <dbReference type="ChEBI" id="CHEBI:456216"/>
        <dbReference type="EC" id="5.6.2.3"/>
    </reaction>
</comment>
<dbReference type="Pfam" id="PF21530">
    <property type="entry name" value="Pif1_2B_dom"/>
    <property type="match status" value="1"/>
</dbReference>
<evidence type="ECO:0000259" key="4">
    <source>
        <dbReference type="Pfam" id="PF21530"/>
    </source>
</evidence>
<dbReference type="Pfam" id="PF14214">
    <property type="entry name" value="Helitron_like_N"/>
    <property type="match status" value="1"/>
</dbReference>
<dbReference type="GO" id="GO:0016787">
    <property type="term" value="F:hydrolase activity"/>
    <property type="evidence" value="ECO:0007669"/>
    <property type="project" value="UniProtKB-KW"/>
</dbReference>
<dbReference type="Gene3D" id="3.40.50.300">
    <property type="entry name" value="P-loop containing nucleotide triphosphate hydrolases"/>
    <property type="match status" value="1"/>
</dbReference>
<comment type="cofactor">
    <cofactor evidence="1">
        <name>Mg(2+)</name>
        <dbReference type="ChEBI" id="CHEBI:18420"/>
    </cofactor>
</comment>
<evidence type="ECO:0000256" key="1">
    <source>
        <dbReference type="RuleBase" id="RU363044"/>
    </source>
</evidence>
<dbReference type="KEGG" id="rsz:108836073"/>
<feature type="domain" description="Helitron helicase-like" evidence="3">
    <location>
        <begin position="108"/>
        <end position="290"/>
    </location>
</feature>
<keyword evidence="1" id="KW-0347">Helicase</keyword>
<organism evidence="5 6">
    <name type="scientific">Raphanus sativus</name>
    <name type="common">Radish</name>
    <name type="synonym">Raphanus raphanistrum var. sativus</name>
    <dbReference type="NCBI Taxonomy" id="3726"/>
    <lineage>
        <taxon>Eukaryota</taxon>
        <taxon>Viridiplantae</taxon>
        <taxon>Streptophyta</taxon>
        <taxon>Embryophyta</taxon>
        <taxon>Tracheophyta</taxon>
        <taxon>Spermatophyta</taxon>
        <taxon>Magnoliopsida</taxon>
        <taxon>eudicotyledons</taxon>
        <taxon>Gunneridae</taxon>
        <taxon>Pentapetalae</taxon>
        <taxon>rosids</taxon>
        <taxon>malvids</taxon>
        <taxon>Brassicales</taxon>
        <taxon>Brassicaceae</taxon>
        <taxon>Brassiceae</taxon>
        <taxon>Raphanus</taxon>
    </lineage>
</organism>
<keyword evidence="1" id="KW-0227">DNA damage</keyword>
<dbReference type="InterPro" id="IPR025476">
    <property type="entry name" value="Helitron_helicase-like"/>
</dbReference>
<evidence type="ECO:0000313" key="6">
    <source>
        <dbReference type="RefSeq" id="XP_056855869.1"/>
    </source>
</evidence>
<proteinExistence type="inferred from homology"/>
<dbReference type="GO" id="GO:0005524">
    <property type="term" value="F:ATP binding"/>
    <property type="evidence" value="ECO:0007669"/>
    <property type="project" value="UniProtKB-KW"/>
</dbReference>
<keyword evidence="1" id="KW-0547">Nucleotide-binding</keyword>
<feature type="domain" description="DNA helicase Pif1-like DEAD-box helicase" evidence="2">
    <location>
        <begin position="763"/>
        <end position="982"/>
    </location>
</feature>
<feature type="domain" description="DNA helicase Pif1-like 2B" evidence="4">
    <location>
        <begin position="1108"/>
        <end position="1153"/>
    </location>
</feature>
<dbReference type="InterPro" id="IPR010285">
    <property type="entry name" value="DNA_helicase_pif1-like_DEAD"/>
</dbReference>
<dbReference type="InterPro" id="IPR049163">
    <property type="entry name" value="Pif1-like_2B_dom"/>
</dbReference>
<dbReference type="Pfam" id="PF05970">
    <property type="entry name" value="PIF1"/>
    <property type="match status" value="1"/>
</dbReference>
<dbReference type="Proteomes" id="UP000504610">
    <property type="component" value="Chromosome 4"/>
</dbReference>
<keyword evidence="1" id="KW-0233">DNA recombination</keyword>
<dbReference type="AlphaFoldDB" id="A0A9W3CWL9"/>
<protein>
    <recommendedName>
        <fullName evidence="1">ATP-dependent DNA helicase</fullName>
        <ecNumber evidence="1">5.6.2.3</ecNumber>
    </recommendedName>
</protein>
<dbReference type="CDD" id="cd18809">
    <property type="entry name" value="SF1_C_RecD"/>
    <property type="match status" value="1"/>
</dbReference>
<keyword evidence="1" id="KW-0067">ATP-binding</keyword>
<comment type="similarity">
    <text evidence="1">Belongs to the helicase family.</text>
</comment>
<keyword evidence="1" id="KW-0378">Hydrolase</keyword>
<dbReference type="RefSeq" id="XP_056862905.1">
    <property type="nucleotide sequence ID" value="XM_057006925.1"/>
</dbReference>
<dbReference type="FunFam" id="3.40.50.300:FF:002884">
    <property type="entry name" value="ATP-dependent DNA helicase"/>
    <property type="match status" value="1"/>
</dbReference>
<dbReference type="RefSeq" id="XP_056855869.1">
    <property type="nucleotide sequence ID" value="XM_056999889.1"/>
</dbReference>
<dbReference type="GO" id="GO:0006281">
    <property type="term" value="P:DNA repair"/>
    <property type="evidence" value="ECO:0007669"/>
    <property type="project" value="UniProtKB-KW"/>
</dbReference>
<dbReference type="GO" id="GO:0043139">
    <property type="term" value="F:5'-3' DNA helicase activity"/>
    <property type="evidence" value="ECO:0007669"/>
    <property type="project" value="UniProtKB-EC"/>
</dbReference>
<sequence length="1271" mass="146148">MEPNEKFHMRIVSNREKDGRTYDTPISSEVAALIPGDFNMEMDRRDIVLQEKQTGWLKRISEIHPSYLALQYPLIFTYGEDGFRLGIKKRDSPATDKLKRKDISMRQWFAFRLFERDGECQTLLHSRKLFQQFLVDAFTTIETNRLCFLKLNQKCLRSDSYDSIKQAENNGQVDMNDQGARFFLPASFTGSPRYMKNNYLDAMAVCRHFGFPDLFITFTCNPKWPEITRYLTQKNLNTEDRPEIISRVFKMKLDSLMTDLTDNEILGKTVASMYTVEFQKRGLPHAHILLFMHPSSKLSTTDHIDQTISAEIPDKSEDPELYEVVKDMMIHGPCGVVNTKSPCMENGKCSKLYPKAFSSRTTVNKEGFPVYRRRDNDHFVEKKGFKCDNRYVIPYNRTLSLMYRAHINVEWCNQSGSIKYLFKYINKGQDRITVAVEGPKEGGSSDNTDVNQKGKQEKNEIKKFFDGRYVSACESSWRTLKFPIHYRSVAVEKIQFHLPGKQIIIFKDDDTYEEVTSRMLIQNTYLLAWFELNKVSEVSRKLTLAEIPTRFIWNKKERKLQERKRGFSIGRINYAPKKFEEAYYQRVLLNIVRGPTCFEDIRTYNDVLYPSFKETCFARGLLEDDQEYIDDIIRSSYTSSASVLRHAFAVMLMSMTLSMPEKVWENTWEFLSEDIQYRQRKNLNRPGYFYFTELCLTDAEKKEGALLEIEKILKSNGSSLSNWNKMPKPFCDADDSQNVLILDELNYNREDLREEHDRDIVKMTDEQRKIYEEIMEAVIEKKGGIFFVYGFGGTGKTFLWRLLSAAIRSRGEIVLNVASSGIASLLLQGGRTAHSRFGIPIDPDEFSLCNLTPGTDSANLVKEASLIIWDEAPMMSKHCFESLDRSLVDIMKIKEKMPFAGKVVVLGGDFRQVLPVINGGSRAEIVMNSLNRSHLWKHCKVLKLTKNMRLLSTDMTAEELKDLEEFSKWILDVGDGVAGEPNDGDALITIPDEFLIMDAHDPIESISIEVYGDSSALQQQRDPIFFQERAILCPTNEDVNNINQHMLDKLDGKYILINSYIFFFAKLKTCLITQNFKIISGEERIYLSSDSIDPSDTRSVNDQALTPDFLNSIKTSGLPNHNLRLKVGCPVMLLRNIDHVGGLMNGTRLQIIDMSDFCVKARIITGKKVGEVVLIPRLTITPSDKKLPFKMRRRQLPISVAFAITINKSQGQSLSHVGIFLPRPVFSHGQLYVAISRVTSKKGLKILIVDEDGKPQKQTRNVVFKEVFQNL</sequence>
<dbReference type="EC" id="5.6.2.3" evidence="1"/>
<evidence type="ECO:0000259" key="3">
    <source>
        <dbReference type="Pfam" id="PF14214"/>
    </source>
</evidence>
<dbReference type="GO" id="GO:0000723">
    <property type="term" value="P:telomere maintenance"/>
    <property type="evidence" value="ECO:0007669"/>
    <property type="project" value="InterPro"/>
</dbReference>
<name>A0A9W3CWL9_RAPSA</name>
<keyword evidence="5" id="KW-1185">Reference proteome</keyword>
<reference evidence="6 7" key="2">
    <citation type="submission" date="2025-04" db="UniProtKB">
        <authorList>
            <consortium name="RefSeq"/>
        </authorList>
    </citation>
    <scope>IDENTIFICATION</scope>
    <source>
        <tissue evidence="6 7">Leaf</tissue>
    </source>
</reference>
<dbReference type="GeneID" id="130505289"/>
<dbReference type="GO" id="GO:0006310">
    <property type="term" value="P:DNA recombination"/>
    <property type="evidence" value="ECO:0007669"/>
    <property type="project" value="UniProtKB-KW"/>
</dbReference>
<keyword evidence="1" id="KW-0234">DNA repair</keyword>
<dbReference type="SUPFAM" id="SSF52540">
    <property type="entry name" value="P-loop containing nucleoside triphosphate hydrolases"/>
    <property type="match status" value="2"/>
</dbReference>
<dbReference type="KEGG" id="rsz:130505289"/>
<evidence type="ECO:0000259" key="2">
    <source>
        <dbReference type="Pfam" id="PF05970"/>
    </source>
</evidence>